<feature type="transmembrane region" description="Helical" evidence="1">
    <location>
        <begin position="111"/>
        <end position="128"/>
    </location>
</feature>
<feature type="transmembrane region" description="Helical" evidence="1">
    <location>
        <begin position="30"/>
        <end position="49"/>
    </location>
</feature>
<dbReference type="EMBL" id="JMIR01000002">
    <property type="protein sequence ID" value="KEO84910.1"/>
    <property type="molecule type" value="Genomic_DNA"/>
</dbReference>
<evidence type="ECO:0008006" key="4">
    <source>
        <dbReference type="Google" id="ProtNLM"/>
    </source>
</evidence>
<feature type="transmembrane region" description="Helical" evidence="1">
    <location>
        <begin position="78"/>
        <end position="99"/>
    </location>
</feature>
<keyword evidence="3" id="KW-1185">Reference proteome</keyword>
<evidence type="ECO:0000256" key="1">
    <source>
        <dbReference type="SAM" id="Phobius"/>
    </source>
</evidence>
<keyword evidence="1" id="KW-1133">Transmembrane helix</keyword>
<gene>
    <name evidence="2" type="ORF">EL26_02550</name>
</gene>
<name>A0A074LWD4_9BACL</name>
<dbReference type="Proteomes" id="UP000027931">
    <property type="component" value="Unassembled WGS sequence"/>
</dbReference>
<feature type="transmembrane region" description="Helical" evidence="1">
    <location>
        <begin position="140"/>
        <end position="159"/>
    </location>
</feature>
<dbReference type="AlphaFoldDB" id="A0A074LWD4"/>
<reference evidence="2 3" key="1">
    <citation type="journal article" date="2013" name="Int. J. Syst. Evol. Microbiol.">
        <title>Tumebacillus flagellatus sp. nov., an alpha-amylase/pullulanase-producing bacterium isolated from cassava wastewater.</title>
        <authorList>
            <person name="Wang Q."/>
            <person name="Xie N."/>
            <person name="Qin Y."/>
            <person name="Shen N."/>
            <person name="Zhu J."/>
            <person name="Mi H."/>
            <person name="Huang R."/>
        </authorList>
    </citation>
    <scope>NUCLEOTIDE SEQUENCE [LARGE SCALE GENOMIC DNA]</scope>
    <source>
        <strain evidence="2 3">GST4</strain>
    </source>
</reference>
<proteinExistence type="predicted"/>
<protein>
    <recommendedName>
        <fullName evidence="4">Ferric oxidoreductase domain-containing protein</fullName>
    </recommendedName>
</protein>
<organism evidence="2 3">
    <name type="scientific">Tumebacillus flagellatus</name>
    <dbReference type="NCBI Taxonomy" id="1157490"/>
    <lineage>
        <taxon>Bacteria</taxon>
        <taxon>Bacillati</taxon>
        <taxon>Bacillota</taxon>
        <taxon>Bacilli</taxon>
        <taxon>Bacillales</taxon>
        <taxon>Alicyclobacillaceae</taxon>
        <taxon>Tumebacillus</taxon>
    </lineage>
</organism>
<evidence type="ECO:0000313" key="3">
    <source>
        <dbReference type="Proteomes" id="UP000027931"/>
    </source>
</evidence>
<sequence>MFGIYALYALYVYFLSGQTASDFPFRGLSNQNGVFGMIVGGAAIAIWVARRIYVEMKKRKLPDFELTRQAILFLRKNHIVFGWITLVTVTAHGLYYLFVSTNKTFEVYTGWISWGVLVVLTLLGVFFDKKLADKQKIKRVKLYHIGFAFVFAAGALLHML</sequence>
<keyword evidence="1" id="KW-0472">Membrane</keyword>
<evidence type="ECO:0000313" key="2">
    <source>
        <dbReference type="EMBL" id="KEO84910.1"/>
    </source>
</evidence>
<comment type="caution">
    <text evidence="2">The sequence shown here is derived from an EMBL/GenBank/DDBJ whole genome shotgun (WGS) entry which is preliminary data.</text>
</comment>
<keyword evidence="1" id="KW-0812">Transmembrane</keyword>
<accession>A0A074LWD4</accession>